<comment type="caution">
    <text evidence="5">The sequence shown here is derived from an EMBL/GenBank/DDBJ whole genome shotgun (WGS) entry which is preliminary data.</text>
</comment>
<dbReference type="Proteomes" id="UP000368418">
    <property type="component" value="Unassembled WGS sequence"/>
</dbReference>
<dbReference type="InterPro" id="IPR029044">
    <property type="entry name" value="Nucleotide-diphossugar_trans"/>
</dbReference>
<evidence type="ECO:0000313" key="9">
    <source>
        <dbReference type="Proteomes" id="UP000368418"/>
    </source>
</evidence>
<dbReference type="Proteomes" id="UP000284205">
    <property type="component" value="Unassembled WGS sequence"/>
</dbReference>
<evidence type="ECO:0000313" key="7">
    <source>
        <dbReference type="Proteomes" id="UP000284205"/>
    </source>
</evidence>
<evidence type="ECO:0000313" key="8">
    <source>
        <dbReference type="Proteomes" id="UP000284689"/>
    </source>
</evidence>
<evidence type="ECO:0000259" key="1">
    <source>
        <dbReference type="Pfam" id="PF00535"/>
    </source>
</evidence>
<dbReference type="RefSeq" id="WP_005675978.1">
    <property type="nucleotide sequence ID" value="NZ_CAXSJX010000011.1"/>
</dbReference>
<dbReference type="Pfam" id="PF00535">
    <property type="entry name" value="Glycos_transf_2"/>
    <property type="match status" value="1"/>
</dbReference>
<evidence type="ECO:0000313" key="10">
    <source>
        <dbReference type="Proteomes" id="UP000427825"/>
    </source>
</evidence>
<evidence type="ECO:0000313" key="4">
    <source>
        <dbReference type="EMBL" id="KAA5498459.1"/>
    </source>
</evidence>
<reference evidence="7 8" key="1">
    <citation type="submission" date="2018-08" db="EMBL/GenBank/DDBJ databases">
        <title>A genome reference for cultivated species of the human gut microbiota.</title>
        <authorList>
            <person name="Zou Y."/>
            <person name="Xue W."/>
            <person name="Luo G."/>
        </authorList>
    </citation>
    <scope>NUCLEOTIDE SEQUENCE [LARGE SCALE GENOMIC DNA]</scope>
    <source>
        <strain evidence="5 7">AF24-29LB</strain>
        <strain evidence="6 8">AM31-16AC</strain>
    </source>
</reference>
<sequence length="355" mass="42398">MAILSISIPTYNRVEQLKELVESILFIDTPDIEVVVTNNGCTDGTMAMLRGIDDLRLKVFTNDKPVPGYYNMILGLFNSNGKYVLHCNDRDILCTERLLEFVEFLKNNNYSYISTTRNYLEPTYDLKVYDKGFSSLLNQDYSRHPTGMVFNRYLMNKYLQKETYYKYVDDTFTYCFLLRDLLIYEKSAIYDNRIWNERHSSIKLKLASGSIYKGGLYFEPERICVFMRSVIKHLIGNPYFSLNENQEKTLIISVFKYFKKQLIYKKECFVDNRECAHYGMKQRFISYFEMKKSYLQYLHECDDVLETTPYTDSLNREWSMEKNKIMKYLLKDCLKADYFILVKKYKRLVDSKYPY</sequence>
<evidence type="ECO:0000313" key="6">
    <source>
        <dbReference type="EMBL" id="RHD51619.1"/>
    </source>
</evidence>
<dbReference type="Gene3D" id="3.90.550.10">
    <property type="entry name" value="Spore Coat Polysaccharide Biosynthesis Protein SpsA, Chain A"/>
    <property type="match status" value="1"/>
</dbReference>
<evidence type="ECO:0000313" key="5">
    <source>
        <dbReference type="EMBL" id="RGR71693.1"/>
    </source>
</evidence>
<dbReference type="EMBL" id="QRUO01000008">
    <property type="protein sequence ID" value="RGR71693.1"/>
    <property type="molecule type" value="Genomic_DNA"/>
</dbReference>
<name>A0A412FU18_9BACE</name>
<keyword evidence="5" id="KW-0808">Transferase</keyword>
<reference evidence="9 10" key="2">
    <citation type="journal article" date="2019" name="Nat. Med.">
        <title>A library of human gut bacterial isolates paired with longitudinal multiomics data enables mechanistic microbiome research.</title>
        <authorList>
            <person name="Poyet M."/>
            <person name="Groussin M."/>
            <person name="Gibbons S.M."/>
            <person name="Avila-Pacheco J."/>
            <person name="Jiang X."/>
            <person name="Kearney S.M."/>
            <person name="Perrotta A.R."/>
            <person name="Berdy B."/>
            <person name="Zhao S."/>
            <person name="Lieberman T.D."/>
            <person name="Swanson P.K."/>
            <person name="Smith M."/>
            <person name="Roesemann S."/>
            <person name="Alexander J.E."/>
            <person name="Rich S.A."/>
            <person name="Livny J."/>
            <person name="Vlamakis H."/>
            <person name="Clish C."/>
            <person name="Bullock K."/>
            <person name="Deik A."/>
            <person name="Scott J."/>
            <person name="Pierce K.A."/>
            <person name="Xavier R.J."/>
            <person name="Alm E.J."/>
        </authorList>
    </citation>
    <scope>NUCLEOTIDE SEQUENCE [LARGE SCALE GENOMIC DNA]</scope>
    <source>
        <strain evidence="4 9">BIOML-A19</strain>
        <strain evidence="3 10">BIOML-A25</strain>
        <strain evidence="2 11">BIOML-A31</strain>
    </source>
</reference>
<evidence type="ECO:0000313" key="2">
    <source>
        <dbReference type="EMBL" id="KAA5466435.1"/>
    </source>
</evidence>
<proteinExistence type="predicted"/>
<dbReference type="Proteomes" id="UP000427825">
    <property type="component" value="Unassembled WGS sequence"/>
</dbReference>
<feature type="domain" description="Glycosyltransferase 2-like" evidence="1">
    <location>
        <begin position="5"/>
        <end position="182"/>
    </location>
</feature>
<dbReference type="SUPFAM" id="SSF53448">
    <property type="entry name" value="Nucleotide-diphospho-sugar transferases"/>
    <property type="match status" value="1"/>
</dbReference>
<dbReference type="EMBL" id="VVYP01000001">
    <property type="protein sequence ID" value="KAA5466435.1"/>
    <property type="molecule type" value="Genomic_DNA"/>
</dbReference>
<protein>
    <submittedName>
        <fullName evidence="5">Glycosyltransferase family 2 protein</fullName>
    </submittedName>
</protein>
<dbReference type="Proteomes" id="UP000284689">
    <property type="component" value="Unassembled WGS sequence"/>
</dbReference>
<dbReference type="EMBL" id="VVYD01000009">
    <property type="protein sequence ID" value="KAA5498459.1"/>
    <property type="molecule type" value="Genomic_DNA"/>
</dbReference>
<dbReference type="EMBL" id="VVYJ01000005">
    <property type="protein sequence ID" value="KAA5477337.1"/>
    <property type="molecule type" value="Genomic_DNA"/>
</dbReference>
<dbReference type="AlphaFoldDB" id="A0A412FU18"/>
<evidence type="ECO:0000313" key="3">
    <source>
        <dbReference type="EMBL" id="KAA5477337.1"/>
    </source>
</evidence>
<dbReference type="EMBL" id="QSJD01000005">
    <property type="protein sequence ID" value="RHD51619.1"/>
    <property type="molecule type" value="Genomic_DNA"/>
</dbReference>
<dbReference type="GO" id="GO:0016740">
    <property type="term" value="F:transferase activity"/>
    <property type="evidence" value="ECO:0007669"/>
    <property type="project" value="UniProtKB-KW"/>
</dbReference>
<dbReference type="Proteomes" id="UP000475905">
    <property type="component" value="Unassembled WGS sequence"/>
</dbReference>
<evidence type="ECO:0000313" key="11">
    <source>
        <dbReference type="Proteomes" id="UP000475905"/>
    </source>
</evidence>
<dbReference type="KEGG" id="bcac:CGC64_13065"/>
<dbReference type="InterPro" id="IPR001173">
    <property type="entry name" value="Glyco_trans_2-like"/>
</dbReference>
<dbReference type="CDD" id="cd00761">
    <property type="entry name" value="Glyco_tranf_GTA_type"/>
    <property type="match status" value="1"/>
</dbReference>
<accession>A0A412FU18</accession>
<gene>
    <name evidence="6" type="ORF">DW794_05230</name>
    <name evidence="5" type="ORF">DWY26_09910</name>
    <name evidence="4" type="ORF">F2Y31_10960</name>
    <name evidence="2" type="ORF">F2Y36_00835</name>
    <name evidence="3" type="ORF">F2Y39_11305</name>
</gene>
<organism evidence="5 7">
    <name type="scientific">Bacteroides caccae</name>
    <dbReference type="NCBI Taxonomy" id="47678"/>
    <lineage>
        <taxon>Bacteria</taxon>
        <taxon>Pseudomonadati</taxon>
        <taxon>Bacteroidota</taxon>
        <taxon>Bacteroidia</taxon>
        <taxon>Bacteroidales</taxon>
        <taxon>Bacteroidaceae</taxon>
        <taxon>Bacteroides</taxon>
    </lineage>
</organism>